<dbReference type="Gene3D" id="3.40.50.300">
    <property type="entry name" value="P-loop containing nucleotide triphosphate hydrolases"/>
    <property type="match status" value="2"/>
</dbReference>
<evidence type="ECO:0000256" key="28">
    <source>
        <dbReference type="ARBA" id="ARBA00047929"/>
    </source>
</evidence>
<comment type="catalytic activity">
    <reaction evidence="1">
        <text>a 4-O-methyl-thymidine in DNA + L-cysteinyl-[protein] = a thymidine in DNA + S-methyl-L-cysteinyl-[protein]</text>
        <dbReference type="Rhea" id="RHEA:53428"/>
        <dbReference type="Rhea" id="RHEA-COMP:10131"/>
        <dbReference type="Rhea" id="RHEA-COMP:10132"/>
        <dbReference type="Rhea" id="RHEA-COMP:13555"/>
        <dbReference type="Rhea" id="RHEA-COMP:13556"/>
        <dbReference type="ChEBI" id="CHEBI:29950"/>
        <dbReference type="ChEBI" id="CHEBI:82612"/>
        <dbReference type="ChEBI" id="CHEBI:137386"/>
        <dbReference type="ChEBI" id="CHEBI:137387"/>
        <dbReference type="EC" id="2.1.1.63"/>
    </reaction>
</comment>
<dbReference type="InterPro" id="IPR006638">
    <property type="entry name" value="Elp3/MiaA/NifB-like_rSAM"/>
</dbReference>
<dbReference type="PANTHER" id="PTHR43697:SF1">
    <property type="entry name" value="SERINE--TRNA LIGASE"/>
    <property type="match status" value="1"/>
</dbReference>
<comment type="caution">
    <text evidence="34">The sequence shown here is derived from an EMBL/GenBank/DDBJ whole genome shotgun (WGS) entry which is preliminary data.</text>
</comment>
<reference evidence="34" key="1">
    <citation type="submission" date="2022-07" db="EMBL/GenBank/DDBJ databases">
        <authorList>
            <person name="Trinca V."/>
            <person name="Uliana J.V.C."/>
            <person name="Torres T.T."/>
            <person name="Ward R.J."/>
            <person name="Monesi N."/>
        </authorList>
    </citation>
    <scope>NUCLEOTIDE SEQUENCE</scope>
    <source>
        <strain evidence="34">HSMRA1968</strain>
        <tissue evidence="34">Whole embryos</tissue>
    </source>
</reference>
<dbReference type="InterPro" id="IPR015413">
    <property type="entry name" value="Methionyl/Leucyl_tRNA_Synth"/>
</dbReference>
<evidence type="ECO:0000256" key="26">
    <source>
        <dbReference type="ARBA" id="ARBA00039158"/>
    </source>
</evidence>
<dbReference type="NCBIfam" id="TIGR00414">
    <property type="entry name" value="serS"/>
    <property type="match status" value="1"/>
</dbReference>
<comment type="catalytic activity">
    <reaction evidence="28">
        <text>tRNA(Sec) + L-serine + ATP = L-seryl-tRNA(Sec) + AMP + diphosphate + H(+)</text>
        <dbReference type="Rhea" id="RHEA:42580"/>
        <dbReference type="Rhea" id="RHEA-COMP:9742"/>
        <dbReference type="Rhea" id="RHEA-COMP:10128"/>
        <dbReference type="ChEBI" id="CHEBI:15378"/>
        <dbReference type="ChEBI" id="CHEBI:30616"/>
        <dbReference type="ChEBI" id="CHEBI:33019"/>
        <dbReference type="ChEBI" id="CHEBI:33384"/>
        <dbReference type="ChEBI" id="CHEBI:78442"/>
        <dbReference type="ChEBI" id="CHEBI:78533"/>
        <dbReference type="ChEBI" id="CHEBI:456215"/>
        <dbReference type="EC" id="6.1.1.11"/>
    </reaction>
</comment>
<dbReference type="GO" id="GO:0032259">
    <property type="term" value="P:methylation"/>
    <property type="evidence" value="ECO:0007669"/>
    <property type="project" value="UniProtKB-KW"/>
</dbReference>
<dbReference type="PANTHER" id="PTHR43697">
    <property type="entry name" value="SERYL-TRNA SYNTHETASE"/>
    <property type="match status" value="1"/>
</dbReference>
<evidence type="ECO:0000256" key="20">
    <source>
        <dbReference type="ARBA" id="ARBA00026124"/>
    </source>
</evidence>
<dbReference type="HAMAP" id="MF_00176">
    <property type="entry name" value="Ser_tRNA_synth_type1"/>
    <property type="match status" value="1"/>
</dbReference>
<feature type="domain" description="ABC transporter" evidence="33">
    <location>
        <begin position="2377"/>
        <end position="2595"/>
    </location>
</feature>
<keyword evidence="12" id="KW-0489">Methyltransferase</keyword>
<evidence type="ECO:0000256" key="22">
    <source>
        <dbReference type="ARBA" id="ARBA00030795"/>
    </source>
</evidence>
<dbReference type="InterPro" id="IPR002317">
    <property type="entry name" value="Ser-tRNA-ligase_type_1"/>
</dbReference>
<dbReference type="InterPro" id="IPR014729">
    <property type="entry name" value="Rossmann-like_a/b/a_fold"/>
</dbReference>
<sequence length="2690" mass="303750">MLDVKWIRENKQKFDDLLIKRGIPPMSEQITKLDEEKRQFTEVIQKLQHARNKKSKELGNMPNKSSKEFEEMKRDVEHINEKLEELNSKLNSNQQLNNILETLPNLPEDDVPYGTDESMNTVVSIVGEITEKSFPAKQHFELGENLGMMDFINTVKICGSRFVTLKRDLAKLERALINFMIDTHTSEFEFLELSPPSLVRPVAMYNAGQLPKFAEESFVTVNNYRLIPTGEVPLINMVADTIIPREELPIRYVAYTPCFRSEAGSSGRDTRGMLRMHQFGKVELVTITTAEESKQEHEYIRNAAEAILQKLELPYRVMLLCTGDMGFAAQKTYDLEVWLPGQKLYREISSCSNCGDFQARRMKARYKEFGGSDMTFAHTLNASGLPIGRTIIAILENYQNEDGSITIPDILLNSTVDAILADLQDFGAVKLGIRFEEDESYSDLMFLYHRIIHLNEEYCLVPITNLANALATNQYAVGSDKIEVISQRHAKKFASILSIKEYQEISSAALDGFLQLPVELIATEIFFFVNKKEVTQNFKEQSYILQVSRDSKLTEITELDKIMNLDESTPNQFCKQQISLAIIADDLEKLDKSVAQASKELSKIGVVHAKEGILDEFQEFTRSASNKLRGAIHMAYSSFFGAIGDCFKDLCNCGYDEIEEIWNGKVVRRIKPDPICPPYNKRAGREFDNCLNQFDPPKAGTFFYLQHCAERTSDSTYFSPKIRIRYQTCLPLMACWSETATLQGDGECKVWFTASAFPPAFRICARVAMPEVPAGTGLNQKGTPADPGYTQGIHLNDVGAPENDEQFTTSQGTLQTFNRPKLCAYSDPGIINLCSSAGCQLDPMDWNLYKQPLHKTNKLHPITKVLIFFVEQGQAANLPSLLGKLLELLNAEQIPGLDVLQIIVKAIGKVIDFVGQAFVGLLKQFGTLNNAVDDYKFGCVELPLGPYPPPYCPSLSNTFTSASIYTICSKKTPGNQFSQTSNDACVVSKLRNNPIHNAIRISLDNLVPLCKNNQDDPQSTTKCIKIKPFDSAARLMAQVVHQKTNYLDIIKPCSKSTPIGEICVNTKIPLKCSVNTGADCQDGFRVVYAQRIGDTSTISDYFVDDIPNCGNSNASGKSICQEIWGINTGEFIDVPVIFPRNQDNTDLDLLKETVTLKDDNNIPRTFTASIARTNMSDTTIDPPLSRDSKTICVIESGSLVGCTNRAAEGYVIKTYNCTVDQSKLQELGVRCSSNNNYFTPEFIASLQVIDKGGQIIDSTSTIVAPLSVNTTPTVKKGTTEKLINLAGLDFSSFMAFIPDDRSEYIALPFSDKNSLNPLTRYGEYKDNKLPYDLDTGKSVEDAIYLRGLEYVNGQYIHGGTHGCLQPKNINKCVPGVENNNCVLTKLSETDIVDCTKFHEKAASYPSLRLCRKDEIKKQQNCKKLENIEGNKDLHGGRATNYDPKTQAIRDKTSQELGLCTPYPLPKCAAEESGNATWPETTVGELATGTCKAGFTRHAYTSVISDVIARFMRLSGKEVKFLTGTDEHGQKVEKSAIAKKIEPQIFTDQVSQHFRDLMSSMNISNDDFIRTTETRHKRAVIHLWQQLVESDNIYLGSYNGWYCLRDEAFYNESELVDGLAPTGAKVEWVEEPSYFFRLSNWQNKLLDFYSNNPNFIRPASRYNEVMSFVKSGLHDLSISRSSFTWGIKVPQNDKHVIYVWLDALTNYISALGYPEYLESYNKFWPADVHIVGKDILRFHAVYWPAFLMAAGLPPPKCIMAHGWWTNEGQKISKSIGNVIDPLELIAEFGLDMVRYYLTREHQQLEIFDSTHRELTSYINGTLKNFTISYYLIGTEFQKKIWTLLGNIPYGEVISYKEVASLTGSLSSVRAVANAIGHNNLSIIIPCHRVIGSNGKLTGYAAGLEMKRKLLDLESYRLANGLAMSLVENDLKALGRQHDVKQAIKTIETARAIFCKISFDLIYARTEQTFKAWQNELSNAMQFASGHISLYQLVIEKGTLFYKLFNEGNLTIPETDAAADMYEWTNSYLRNQGYNRYEISNYALPGHECRHNLAYWQYDNYLGIGPGAHSRIYMCNNEPQANLYSIMMYHKPEKWLQTVRNHKVGIQQLKPLSNQEIIEEIRDKICLIGKNGCGKSSLMKIIAGDYELDNGELFHDSAATISYLNQEVKPNLNLTIYDFVANQFSSNNVDSYKIDIILERLQLDKANNLSNCSGGQIRRAHLAKVLVVEPDILLLDEPTNHLDISTIEWLEDFVKSYNGAIICVSHDRAFLSNVTNKIWWLDRGNLRKSDKGFKYFEEWQEIIIEQEEATLKKLNKKLDTENEWLQTGVTARRKRNQKRLAILQNLRETARQHATLLASSKQRVQIEKIEEISKSKFIIELDNIVFHYPKTKIIDNFSFRVKKGEKIGIIGPNGSGKTTFIKLLTKQIAPTSGEVTHGTKLDISYFDQLRCDLNPNHSLQQILCPTGGDQVFLPNKTMHVAGYLKQFMFDPKLLTAKVATLSGGEASRLLLAKILINPGNLLILDEPTNDLDMDSLEILLEILGDYPGTLLIISHDRDFLYRLVTRTLIFSNNRIIDISGSYEDYRQLIYHNEKQWQSRPPKIQNFTSAKQTTISEKQSSKKLSYKDQRLLETIPAEIVKLELQVKNLESILSDNSLFSSNQAKFNQVSQELEDCQKKLDELLTKWVEIGAS</sequence>
<dbReference type="SMART" id="SM00382">
    <property type="entry name" value="AAA"/>
    <property type="match status" value="2"/>
</dbReference>
<keyword evidence="13" id="KW-0808">Transferase</keyword>
<dbReference type="SUPFAM" id="SSF46767">
    <property type="entry name" value="Methylated DNA-protein cysteine methyltransferase, C-terminal domain"/>
    <property type="match status" value="1"/>
</dbReference>
<organism evidence="34 35">
    <name type="scientific">Pseudolycoriella hygida</name>
    <dbReference type="NCBI Taxonomy" id="35572"/>
    <lineage>
        <taxon>Eukaryota</taxon>
        <taxon>Metazoa</taxon>
        <taxon>Ecdysozoa</taxon>
        <taxon>Arthropoda</taxon>
        <taxon>Hexapoda</taxon>
        <taxon>Insecta</taxon>
        <taxon>Pterygota</taxon>
        <taxon>Neoptera</taxon>
        <taxon>Endopterygota</taxon>
        <taxon>Diptera</taxon>
        <taxon>Nematocera</taxon>
        <taxon>Sciaroidea</taxon>
        <taxon>Sciaridae</taxon>
        <taxon>Pseudolycoriella</taxon>
    </lineage>
</organism>
<dbReference type="GO" id="GO:0006281">
    <property type="term" value="P:DNA repair"/>
    <property type="evidence" value="ECO:0007669"/>
    <property type="project" value="UniProtKB-KW"/>
</dbReference>
<dbReference type="CDD" id="cd00814">
    <property type="entry name" value="MetRS_core"/>
    <property type="match status" value="1"/>
</dbReference>
<keyword evidence="19" id="KW-0234">DNA repair</keyword>
<dbReference type="Gene3D" id="3.30.930.10">
    <property type="entry name" value="Bira Bifunctional Protein, Domain 2"/>
    <property type="match status" value="1"/>
</dbReference>
<keyword evidence="35" id="KW-1185">Reference proteome</keyword>
<dbReference type="InterPro" id="IPR015866">
    <property type="entry name" value="Ser-tRNA-synth_1_N"/>
</dbReference>
<dbReference type="GO" id="GO:0051536">
    <property type="term" value="F:iron-sulfur cluster binding"/>
    <property type="evidence" value="ECO:0007669"/>
    <property type="project" value="InterPro"/>
</dbReference>
<dbReference type="PROSITE" id="PS50862">
    <property type="entry name" value="AA_TRNA_LIGASE_II"/>
    <property type="match status" value="1"/>
</dbReference>
<dbReference type="EC" id="6.1.1.11" evidence="8"/>
<evidence type="ECO:0000313" key="35">
    <source>
        <dbReference type="Proteomes" id="UP001151699"/>
    </source>
</evidence>
<evidence type="ECO:0000256" key="10">
    <source>
        <dbReference type="ARBA" id="ARBA00022490"/>
    </source>
</evidence>
<comment type="subcellular location">
    <subcellularLocation>
        <location evidence="2">Cytoplasm</location>
    </subcellularLocation>
</comment>
<evidence type="ECO:0000256" key="13">
    <source>
        <dbReference type="ARBA" id="ARBA00022679"/>
    </source>
</evidence>
<dbReference type="CDD" id="cd03221">
    <property type="entry name" value="ABCF_EF-3"/>
    <property type="match status" value="2"/>
</dbReference>
<evidence type="ECO:0000256" key="29">
    <source>
        <dbReference type="ARBA" id="ARBA00048823"/>
    </source>
</evidence>
<dbReference type="GO" id="GO:0005739">
    <property type="term" value="C:mitochondrion"/>
    <property type="evidence" value="ECO:0007669"/>
    <property type="project" value="UniProtKB-ARBA"/>
</dbReference>
<dbReference type="InterPro" id="IPR032524">
    <property type="entry name" value="ABC_tran_C"/>
</dbReference>
<comment type="catalytic activity">
    <reaction evidence="27">
        <text>tRNA(Met) + L-methionine + ATP = L-methionyl-tRNA(Met) + AMP + diphosphate</text>
        <dbReference type="Rhea" id="RHEA:13481"/>
        <dbReference type="Rhea" id="RHEA-COMP:9667"/>
        <dbReference type="Rhea" id="RHEA-COMP:9698"/>
        <dbReference type="ChEBI" id="CHEBI:30616"/>
        <dbReference type="ChEBI" id="CHEBI:33019"/>
        <dbReference type="ChEBI" id="CHEBI:57844"/>
        <dbReference type="ChEBI" id="CHEBI:78442"/>
        <dbReference type="ChEBI" id="CHEBI:78530"/>
        <dbReference type="ChEBI" id="CHEBI:456215"/>
        <dbReference type="EC" id="6.1.1.10"/>
    </reaction>
</comment>
<dbReference type="GO" id="GO:0006434">
    <property type="term" value="P:seryl-tRNA aminoacylation"/>
    <property type="evidence" value="ECO:0007669"/>
    <property type="project" value="InterPro"/>
</dbReference>
<dbReference type="InterPro" id="IPR001497">
    <property type="entry name" value="MethylDNA_cys_MeTrfase_AS"/>
</dbReference>
<feature type="domain" description="ABC transporter" evidence="33">
    <location>
        <begin position="2094"/>
        <end position="2306"/>
    </location>
</feature>
<evidence type="ECO:0000256" key="14">
    <source>
        <dbReference type="ARBA" id="ARBA00022741"/>
    </source>
</evidence>
<evidence type="ECO:0000256" key="4">
    <source>
        <dbReference type="ARBA" id="ARBA00008711"/>
    </source>
</evidence>
<dbReference type="CDD" id="cd00770">
    <property type="entry name" value="SerRS_core"/>
    <property type="match status" value="1"/>
</dbReference>
<keyword evidence="16" id="KW-0067">ATP-binding</keyword>
<dbReference type="GO" id="GO:0004828">
    <property type="term" value="F:serine-tRNA ligase activity"/>
    <property type="evidence" value="ECO:0007669"/>
    <property type="project" value="UniProtKB-EC"/>
</dbReference>
<accession>A0A9Q0S4T9</accession>
<evidence type="ECO:0000256" key="18">
    <source>
        <dbReference type="ARBA" id="ARBA00023146"/>
    </source>
</evidence>
<evidence type="ECO:0000256" key="17">
    <source>
        <dbReference type="ARBA" id="ARBA00022917"/>
    </source>
</evidence>
<dbReference type="SUPFAM" id="SSF52374">
    <property type="entry name" value="Nucleotidylyl transferase"/>
    <property type="match status" value="1"/>
</dbReference>
<dbReference type="Pfam" id="PF16326">
    <property type="entry name" value="ABC_tran_CTD"/>
    <property type="match status" value="1"/>
</dbReference>
<evidence type="ECO:0000256" key="1">
    <source>
        <dbReference type="ARBA" id="ARBA00001286"/>
    </source>
</evidence>
<dbReference type="Proteomes" id="UP001151699">
    <property type="component" value="Chromosome A"/>
</dbReference>
<proteinExistence type="inferred from homology"/>
<dbReference type="Pfam" id="PF00587">
    <property type="entry name" value="tRNA-synt_2b"/>
    <property type="match status" value="1"/>
</dbReference>
<evidence type="ECO:0000256" key="5">
    <source>
        <dbReference type="ARBA" id="ARBA00010728"/>
    </source>
</evidence>
<evidence type="ECO:0000256" key="25">
    <source>
        <dbReference type="ARBA" id="ARBA00033352"/>
    </source>
</evidence>
<dbReference type="Gene3D" id="3.40.50.620">
    <property type="entry name" value="HUPs"/>
    <property type="match status" value="1"/>
</dbReference>
<dbReference type="InterPro" id="IPR010978">
    <property type="entry name" value="tRNA-bd_arm"/>
</dbReference>
<evidence type="ECO:0000256" key="6">
    <source>
        <dbReference type="ARBA" id="ARBA00011918"/>
    </source>
</evidence>
<dbReference type="PROSITE" id="PS50893">
    <property type="entry name" value="ABC_TRANSPORTER_2"/>
    <property type="match status" value="2"/>
</dbReference>
<comment type="pathway">
    <text evidence="3">Aminoacyl-tRNA biosynthesis; selenocysteinyl-tRNA(Sec) biosynthesis; L-seryl-tRNA(Sec) from L-serine and tRNA(Sec): step 1/1.</text>
</comment>
<evidence type="ECO:0000256" key="9">
    <source>
        <dbReference type="ARBA" id="ARBA00015377"/>
    </source>
</evidence>
<dbReference type="GO" id="GO:0005524">
    <property type="term" value="F:ATP binding"/>
    <property type="evidence" value="ECO:0007669"/>
    <property type="project" value="UniProtKB-KW"/>
</dbReference>
<comment type="catalytic activity">
    <reaction evidence="30">
        <text>a 6-O-methyl-2'-deoxyguanosine in DNA + L-cysteinyl-[protein] = S-methyl-L-cysteinyl-[protein] + a 2'-deoxyguanosine in DNA</text>
        <dbReference type="Rhea" id="RHEA:24000"/>
        <dbReference type="Rhea" id="RHEA-COMP:10131"/>
        <dbReference type="Rhea" id="RHEA-COMP:10132"/>
        <dbReference type="Rhea" id="RHEA-COMP:11367"/>
        <dbReference type="Rhea" id="RHEA-COMP:11368"/>
        <dbReference type="ChEBI" id="CHEBI:29950"/>
        <dbReference type="ChEBI" id="CHEBI:82612"/>
        <dbReference type="ChEBI" id="CHEBI:85445"/>
        <dbReference type="ChEBI" id="CHEBI:85448"/>
        <dbReference type="EC" id="2.1.1.63"/>
    </reaction>
</comment>
<evidence type="ECO:0000313" key="34">
    <source>
        <dbReference type="EMBL" id="KAJ6645054.1"/>
    </source>
</evidence>
<dbReference type="GO" id="GO:0006431">
    <property type="term" value="P:methionyl-tRNA aminoacylation"/>
    <property type="evidence" value="ECO:0007669"/>
    <property type="project" value="InterPro"/>
</dbReference>
<comment type="catalytic activity">
    <reaction evidence="29">
        <text>tRNA(Ser) + L-serine + ATP = L-seryl-tRNA(Ser) + AMP + diphosphate + H(+)</text>
        <dbReference type="Rhea" id="RHEA:12292"/>
        <dbReference type="Rhea" id="RHEA-COMP:9669"/>
        <dbReference type="Rhea" id="RHEA-COMP:9703"/>
        <dbReference type="ChEBI" id="CHEBI:15378"/>
        <dbReference type="ChEBI" id="CHEBI:30616"/>
        <dbReference type="ChEBI" id="CHEBI:33019"/>
        <dbReference type="ChEBI" id="CHEBI:33384"/>
        <dbReference type="ChEBI" id="CHEBI:78442"/>
        <dbReference type="ChEBI" id="CHEBI:78533"/>
        <dbReference type="ChEBI" id="CHEBI:456215"/>
        <dbReference type="EC" id="6.1.1.11"/>
    </reaction>
</comment>
<dbReference type="SMART" id="SM00729">
    <property type="entry name" value="Elp3"/>
    <property type="match status" value="1"/>
</dbReference>
<evidence type="ECO:0000256" key="31">
    <source>
        <dbReference type="SAM" id="MobiDB-lite"/>
    </source>
</evidence>
<keyword evidence="14" id="KW-0547">Nucleotide-binding</keyword>
<dbReference type="InterPro" id="IPR003593">
    <property type="entry name" value="AAA+_ATPase"/>
</dbReference>
<dbReference type="SUPFAM" id="SSF52540">
    <property type="entry name" value="P-loop containing nucleoside triphosphate hydrolases"/>
    <property type="match status" value="2"/>
</dbReference>
<dbReference type="InterPro" id="IPR006195">
    <property type="entry name" value="aa-tRNA-synth_II"/>
</dbReference>
<dbReference type="Pfam" id="PF01035">
    <property type="entry name" value="DNA_binding_1"/>
    <property type="match status" value="1"/>
</dbReference>
<evidence type="ECO:0000256" key="27">
    <source>
        <dbReference type="ARBA" id="ARBA00047364"/>
    </source>
</evidence>
<dbReference type="InterPro" id="IPR036217">
    <property type="entry name" value="MethylDNA_cys_MeTrfase_DNAb"/>
</dbReference>
<dbReference type="InterPro" id="IPR018145">
    <property type="entry name" value="CagE_TrbE_VirB_cntrl_dom"/>
</dbReference>
<evidence type="ECO:0000256" key="19">
    <source>
        <dbReference type="ARBA" id="ARBA00023204"/>
    </source>
</evidence>
<dbReference type="Gene3D" id="1.10.10.10">
    <property type="entry name" value="Winged helix-like DNA-binding domain superfamily/Winged helix DNA-binding domain"/>
    <property type="match status" value="1"/>
</dbReference>
<dbReference type="InterPro" id="IPR033729">
    <property type="entry name" value="SerRS_core"/>
</dbReference>
<dbReference type="SUPFAM" id="SSF46589">
    <property type="entry name" value="tRNA-binding arm"/>
    <property type="match status" value="1"/>
</dbReference>
<evidence type="ECO:0000256" key="3">
    <source>
        <dbReference type="ARBA" id="ARBA00005045"/>
    </source>
</evidence>
<dbReference type="GO" id="GO:0004825">
    <property type="term" value="F:methionine-tRNA ligase activity"/>
    <property type="evidence" value="ECO:0007669"/>
    <property type="project" value="UniProtKB-EC"/>
</dbReference>
<dbReference type="FunFam" id="1.10.10.10:FF:000214">
    <property type="entry name" value="Methylated-DNA--protein-cysteine methyltransferase"/>
    <property type="match status" value="1"/>
</dbReference>
<dbReference type="CDD" id="cd06445">
    <property type="entry name" value="ATase"/>
    <property type="match status" value="1"/>
</dbReference>
<dbReference type="InterPro" id="IPR003439">
    <property type="entry name" value="ABC_transporter-like_ATP-bd"/>
</dbReference>
<evidence type="ECO:0000256" key="15">
    <source>
        <dbReference type="ARBA" id="ARBA00022763"/>
    </source>
</evidence>
<evidence type="ECO:0000256" key="16">
    <source>
        <dbReference type="ARBA" id="ARBA00022840"/>
    </source>
</evidence>
<dbReference type="InterPro" id="IPR014048">
    <property type="entry name" value="MethylDNA_cys_MeTrfase_DNA-bd"/>
</dbReference>
<feature type="domain" description="Aminoacyl-transfer RNA synthetases class-II family profile" evidence="32">
    <location>
        <begin position="171"/>
        <end position="408"/>
    </location>
</feature>
<evidence type="ECO:0000256" key="24">
    <source>
        <dbReference type="ARBA" id="ARBA00031621"/>
    </source>
</evidence>
<evidence type="ECO:0000259" key="33">
    <source>
        <dbReference type="PROSITE" id="PS50893"/>
    </source>
</evidence>
<dbReference type="NCBIfam" id="TIGR00589">
    <property type="entry name" value="ogt"/>
    <property type="match status" value="1"/>
</dbReference>
<evidence type="ECO:0000256" key="8">
    <source>
        <dbReference type="ARBA" id="ARBA00012840"/>
    </source>
</evidence>
<dbReference type="GO" id="GO:0016887">
    <property type="term" value="F:ATP hydrolysis activity"/>
    <property type="evidence" value="ECO:0007669"/>
    <property type="project" value="InterPro"/>
</dbReference>
<evidence type="ECO:0000259" key="32">
    <source>
        <dbReference type="PROSITE" id="PS50862"/>
    </source>
</evidence>
<feature type="region of interest" description="Disordered" evidence="31">
    <location>
        <begin position="49"/>
        <end position="68"/>
    </location>
</feature>
<dbReference type="Pfam" id="PF02403">
    <property type="entry name" value="Seryl_tRNA_N"/>
    <property type="match status" value="1"/>
</dbReference>
<name>A0A9Q0S4T9_9DIPT</name>
<dbReference type="Gene3D" id="1.10.287.40">
    <property type="entry name" value="Serine-tRNA synthetase, tRNA binding domain"/>
    <property type="match status" value="1"/>
</dbReference>
<dbReference type="Pfam" id="PF00005">
    <property type="entry name" value="ABC_tran"/>
    <property type="match status" value="2"/>
</dbReference>
<dbReference type="InterPro" id="IPR027417">
    <property type="entry name" value="P-loop_NTPase"/>
</dbReference>
<protein>
    <recommendedName>
        <fullName evidence="20">Methionine--tRNA ligase, mitochondrial</fullName>
        <ecNumber evidence="6">2.1.1.63</ecNumber>
        <ecNumber evidence="7">6.1.1.10</ecNumber>
        <ecNumber evidence="8">6.1.1.11</ecNumber>
    </recommendedName>
    <alternativeName>
        <fullName evidence="22">6-O-methylguanine-DNA methyltransferase</fullName>
    </alternativeName>
    <alternativeName>
        <fullName evidence="9">Methylated-DNA--protein-cysteine methyltransferase</fullName>
    </alternativeName>
    <alternativeName>
        <fullName evidence="21">Mitochondrial methionyl-tRNA synthetase</fullName>
    </alternativeName>
    <alternativeName>
        <fullName evidence="24">O-6-methylguanine-DNA-alkyltransferase</fullName>
    </alternativeName>
    <alternativeName>
        <fullName evidence="26">Serine--tRNA ligase</fullName>
    </alternativeName>
    <alternativeName>
        <fullName evidence="23">Seryl-tRNA synthetase</fullName>
    </alternativeName>
    <alternativeName>
        <fullName evidence="25">Seryl-tRNA(Ser/Sec) synthetase</fullName>
    </alternativeName>
</protein>
<evidence type="ECO:0000256" key="11">
    <source>
        <dbReference type="ARBA" id="ARBA00022598"/>
    </source>
</evidence>
<dbReference type="InterPro" id="IPR042103">
    <property type="entry name" value="SerRS_1_N_sf"/>
</dbReference>
<keyword evidence="10" id="KW-0963">Cytoplasm</keyword>
<evidence type="ECO:0000256" key="12">
    <source>
        <dbReference type="ARBA" id="ARBA00022603"/>
    </source>
</evidence>
<dbReference type="InterPro" id="IPR045864">
    <property type="entry name" value="aa-tRNA-synth_II/BPL/LPL"/>
</dbReference>
<dbReference type="GO" id="GO:0003677">
    <property type="term" value="F:DNA binding"/>
    <property type="evidence" value="ECO:0007669"/>
    <property type="project" value="InterPro"/>
</dbReference>
<keyword evidence="17" id="KW-0648">Protein biosynthesis</keyword>
<dbReference type="FunFam" id="2.170.220.10:FF:000001">
    <property type="entry name" value="methionine--tRNA ligase, mitochondrial"/>
    <property type="match status" value="1"/>
</dbReference>
<evidence type="ECO:0000256" key="23">
    <source>
        <dbReference type="ARBA" id="ARBA00031113"/>
    </source>
</evidence>
<comment type="similarity">
    <text evidence="4">Belongs to the MGMT family.</text>
</comment>
<evidence type="ECO:0000256" key="21">
    <source>
        <dbReference type="ARBA" id="ARBA00030331"/>
    </source>
</evidence>
<dbReference type="InterPro" id="IPR002314">
    <property type="entry name" value="aa-tRNA-synt_IIb"/>
</dbReference>
<dbReference type="InterPro" id="IPR036388">
    <property type="entry name" value="WH-like_DNA-bd_sf"/>
</dbReference>
<dbReference type="EC" id="6.1.1.10" evidence="7"/>
<dbReference type="Pfam" id="PF03135">
    <property type="entry name" value="CagE_TrbE_VirB"/>
    <property type="match status" value="1"/>
</dbReference>
<keyword evidence="15" id="KW-0227">DNA damage</keyword>
<dbReference type="PRINTS" id="PR00981">
    <property type="entry name" value="TRNASYNTHSER"/>
</dbReference>
<evidence type="ECO:0000256" key="30">
    <source>
        <dbReference type="ARBA" id="ARBA00049348"/>
    </source>
</evidence>
<keyword evidence="18" id="KW-0030">Aminoacyl-tRNA synthetase</keyword>
<dbReference type="SUPFAM" id="SSF102114">
    <property type="entry name" value="Radical SAM enzymes"/>
    <property type="match status" value="1"/>
</dbReference>
<dbReference type="Gene3D" id="1.10.287.380">
    <property type="entry name" value="Valyl-tRNA synthetase, C-terminal domain"/>
    <property type="match status" value="1"/>
</dbReference>
<dbReference type="PROSITE" id="PS00374">
    <property type="entry name" value="MGMT"/>
    <property type="match status" value="1"/>
</dbReference>
<dbReference type="GO" id="GO:0003908">
    <property type="term" value="F:methylated-DNA-[protein]-cysteine S-methyltransferase activity"/>
    <property type="evidence" value="ECO:0007669"/>
    <property type="project" value="UniProtKB-EC"/>
</dbReference>
<evidence type="ECO:0000256" key="7">
    <source>
        <dbReference type="ARBA" id="ARBA00012838"/>
    </source>
</evidence>
<dbReference type="OrthoDB" id="10264585at2759"/>
<dbReference type="SUPFAM" id="SSF55681">
    <property type="entry name" value="Class II aaRS and biotin synthetases"/>
    <property type="match status" value="1"/>
</dbReference>
<dbReference type="InterPro" id="IPR037118">
    <property type="entry name" value="Val-tRNA_synth_C_sf"/>
</dbReference>
<dbReference type="EC" id="2.1.1.63" evidence="6"/>
<dbReference type="PROSITE" id="PS00211">
    <property type="entry name" value="ABC_TRANSPORTER_1"/>
    <property type="match status" value="1"/>
</dbReference>
<dbReference type="Pfam" id="PF09334">
    <property type="entry name" value="tRNA-synt_1g"/>
    <property type="match status" value="2"/>
</dbReference>
<comment type="similarity">
    <text evidence="5">Belongs to the class-II aminoacyl-tRNA synthetase family. Type-1 seryl-tRNA synthetase subfamily.</text>
</comment>
<evidence type="ECO:0000256" key="2">
    <source>
        <dbReference type="ARBA" id="ARBA00004496"/>
    </source>
</evidence>
<dbReference type="EMBL" id="WJQU01000001">
    <property type="protein sequence ID" value="KAJ6645054.1"/>
    <property type="molecule type" value="Genomic_DNA"/>
</dbReference>
<keyword evidence="11" id="KW-0436">Ligase</keyword>
<gene>
    <name evidence="34" type="ORF">Bhyg_00255</name>
</gene>
<dbReference type="InterPro" id="IPR033911">
    <property type="entry name" value="MetRS_core"/>
</dbReference>
<dbReference type="InterPro" id="IPR017871">
    <property type="entry name" value="ABC_transporter-like_CS"/>
</dbReference>
<dbReference type="InterPro" id="IPR058240">
    <property type="entry name" value="rSAM_sf"/>
</dbReference>
<dbReference type="Gene3D" id="2.170.220.10">
    <property type="match status" value="1"/>
</dbReference>